<dbReference type="Proteomes" id="UP000007305">
    <property type="component" value="Chromosome 3"/>
</dbReference>
<dbReference type="Gramene" id="Zm00001eb120510_T001">
    <property type="protein sequence ID" value="Zm00001eb120510_P001"/>
    <property type="gene ID" value="Zm00001eb120510"/>
</dbReference>
<dbReference type="InParanoid" id="A0A804MY62"/>
<feature type="region of interest" description="Disordered" evidence="1">
    <location>
        <begin position="79"/>
        <end position="115"/>
    </location>
</feature>
<evidence type="ECO:0000256" key="1">
    <source>
        <dbReference type="SAM" id="MobiDB-lite"/>
    </source>
</evidence>
<keyword evidence="3" id="KW-1185">Reference proteome</keyword>
<dbReference type="EnsemblPlants" id="Zm00001eb120510_T001">
    <property type="protein sequence ID" value="Zm00001eb120510_P001"/>
    <property type="gene ID" value="Zm00001eb120510"/>
</dbReference>
<proteinExistence type="predicted"/>
<dbReference type="AlphaFoldDB" id="A0A804MY62"/>
<reference evidence="3" key="1">
    <citation type="submission" date="2015-12" db="EMBL/GenBank/DDBJ databases">
        <title>Update maize B73 reference genome by single molecule sequencing technologies.</title>
        <authorList>
            <consortium name="Maize Genome Sequencing Project"/>
            <person name="Ware D."/>
        </authorList>
    </citation>
    <scope>NUCLEOTIDE SEQUENCE [LARGE SCALE GENOMIC DNA]</scope>
    <source>
        <strain evidence="3">cv. B73</strain>
    </source>
</reference>
<name>A0A804MY62_MAIZE</name>
<evidence type="ECO:0000313" key="2">
    <source>
        <dbReference type="EnsemblPlants" id="Zm00001eb120510_P001"/>
    </source>
</evidence>
<protein>
    <submittedName>
        <fullName evidence="2">Uncharacterized protein</fullName>
    </submittedName>
</protein>
<evidence type="ECO:0000313" key="3">
    <source>
        <dbReference type="Proteomes" id="UP000007305"/>
    </source>
</evidence>
<organism evidence="2 3">
    <name type="scientific">Zea mays</name>
    <name type="common">Maize</name>
    <dbReference type="NCBI Taxonomy" id="4577"/>
    <lineage>
        <taxon>Eukaryota</taxon>
        <taxon>Viridiplantae</taxon>
        <taxon>Streptophyta</taxon>
        <taxon>Embryophyta</taxon>
        <taxon>Tracheophyta</taxon>
        <taxon>Spermatophyta</taxon>
        <taxon>Magnoliopsida</taxon>
        <taxon>Liliopsida</taxon>
        <taxon>Poales</taxon>
        <taxon>Poaceae</taxon>
        <taxon>PACMAD clade</taxon>
        <taxon>Panicoideae</taxon>
        <taxon>Andropogonodae</taxon>
        <taxon>Andropogoneae</taxon>
        <taxon>Tripsacinae</taxon>
        <taxon>Zea</taxon>
    </lineage>
</organism>
<accession>A0A804MY62</accession>
<reference evidence="2" key="2">
    <citation type="submission" date="2019-07" db="EMBL/GenBank/DDBJ databases">
        <authorList>
            <person name="Seetharam A."/>
            <person name="Woodhouse M."/>
            <person name="Cannon E."/>
        </authorList>
    </citation>
    <scope>NUCLEOTIDE SEQUENCE [LARGE SCALE GENOMIC DNA]</scope>
    <source>
        <strain evidence="2">cv. B73</strain>
    </source>
</reference>
<reference evidence="2" key="3">
    <citation type="submission" date="2021-05" db="UniProtKB">
        <authorList>
            <consortium name="EnsemblPlants"/>
        </authorList>
    </citation>
    <scope>IDENTIFICATION</scope>
    <source>
        <strain evidence="2">cv. B73</strain>
    </source>
</reference>
<sequence>MMSPSATAAPRTPERWPALPALWSTRLRRGESRRGGAANLRQKRLRFMNPEPNRSVQLASSPLLLRSAFHLPCVDLLNARTTASPRRRSSSSSPLPPRSPSRAVLLSSTSTRKQC</sequence>